<proteinExistence type="predicted"/>
<feature type="transmembrane region" description="Helical" evidence="1">
    <location>
        <begin position="32"/>
        <end position="50"/>
    </location>
</feature>
<dbReference type="RefSeq" id="WP_243548412.1">
    <property type="nucleotide sequence ID" value="NZ_CP094532.1"/>
</dbReference>
<protein>
    <submittedName>
        <fullName evidence="2">Uncharacterized protein</fullName>
    </submittedName>
</protein>
<keyword evidence="1" id="KW-0812">Transmembrane</keyword>
<keyword evidence="3" id="KW-1185">Reference proteome</keyword>
<keyword evidence="1" id="KW-1133">Transmembrane helix</keyword>
<accession>A0ABY4BNB7</accession>
<feature type="transmembrane region" description="Helical" evidence="1">
    <location>
        <begin position="175"/>
        <end position="194"/>
    </location>
</feature>
<evidence type="ECO:0000256" key="1">
    <source>
        <dbReference type="SAM" id="Phobius"/>
    </source>
</evidence>
<sequence length="203" mass="23473">MFYLFFLLFILLCLALFFSVIRTGSFRTIAKVFRIAVVVISSAVFIYLFTKRSLSSFKTDSLTVQVINQLPMPLDFYLIKVNDSLPSENQYQIEHLGKIRSNYFRIAYLDMKASDQFWLSGFMGKKNQVYFSQHAVPNKNVDQIIEVKNYINQSAKLSAIAKERITDSNLENVKASVWITLDLLLLFLNLALLFRKSKTKIPN</sequence>
<dbReference type="EMBL" id="CP094532">
    <property type="protein sequence ID" value="UOE40389.1"/>
    <property type="molecule type" value="Genomic_DNA"/>
</dbReference>
<keyword evidence="1" id="KW-0472">Membrane</keyword>
<reference evidence="2 3" key="1">
    <citation type="submission" date="2022-03" db="EMBL/GenBank/DDBJ databases">
        <title>Chryseobacterium sp. isolated from particulate matters in swine house.</title>
        <authorList>
            <person name="Won M."/>
            <person name="Kim S.-J."/>
            <person name="Kwon S.-W."/>
        </authorList>
    </citation>
    <scope>NUCLEOTIDE SEQUENCE [LARGE SCALE GENOMIC DNA]</scope>
    <source>
        <strain evidence="2 3">SC2-2</strain>
    </source>
</reference>
<organism evidence="2 3">
    <name type="scientific">Chryseobacterium suipulveris</name>
    <dbReference type="NCBI Taxonomy" id="2929800"/>
    <lineage>
        <taxon>Bacteria</taxon>
        <taxon>Pseudomonadati</taxon>
        <taxon>Bacteroidota</taxon>
        <taxon>Flavobacteriia</taxon>
        <taxon>Flavobacteriales</taxon>
        <taxon>Weeksellaceae</taxon>
        <taxon>Chryseobacterium group</taxon>
        <taxon>Chryseobacterium</taxon>
    </lineage>
</organism>
<gene>
    <name evidence="2" type="ORF">MTP09_10780</name>
</gene>
<evidence type="ECO:0000313" key="3">
    <source>
        <dbReference type="Proteomes" id="UP000831460"/>
    </source>
</evidence>
<name>A0ABY4BNB7_9FLAO</name>
<dbReference type="Proteomes" id="UP000831460">
    <property type="component" value="Chromosome"/>
</dbReference>
<evidence type="ECO:0000313" key="2">
    <source>
        <dbReference type="EMBL" id="UOE40389.1"/>
    </source>
</evidence>